<dbReference type="SUPFAM" id="SSF55298">
    <property type="entry name" value="YjgF-like"/>
    <property type="match status" value="1"/>
</dbReference>
<feature type="domain" description="Chorismatase FkbO/Hyg5-like N-terminal" evidence="1">
    <location>
        <begin position="70"/>
        <end position="192"/>
    </location>
</feature>
<gene>
    <name evidence="2" type="ORF">EKH79_11630</name>
</gene>
<proteinExistence type="predicted"/>
<accession>A0A3S0RDC4</accession>
<comment type="caution">
    <text evidence="2">The sequence shown here is derived from an EMBL/GenBank/DDBJ whole genome shotgun (WGS) entry which is preliminary data.</text>
</comment>
<evidence type="ECO:0000313" key="3">
    <source>
        <dbReference type="Proteomes" id="UP000267077"/>
    </source>
</evidence>
<name>A0A3S0RDC4_9GAMM</name>
<keyword evidence="3" id="KW-1185">Reference proteome</keyword>
<dbReference type="Gene3D" id="3.30.1330.40">
    <property type="entry name" value="RutC-like"/>
    <property type="match status" value="1"/>
</dbReference>
<protein>
    <submittedName>
        <fullName evidence="2">Pteridine-dependent deoxygenase</fullName>
    </submittedName>
</protein>
<dbReference type="AlphaFoldDB" id="A0A3S0RDC4"/>
<dbReference type="InterPro" id="IPR049368">
    <property type="entry name" value="FkbO_Hyg5-like_N"/>
</dbReference>
<dbReference type="RefSeq" id="WP_126673996.1">
    <property type="nucleotide sequence ID" value="NZ_RYZR01000006.1"/>
</dbReference>
<sequence>MVQRSENLQVQPGLPRSPRVTYRMADPGTALDEPGTLAVFGFGAGARGHDGDPRWFRVALESFDAPAPIELWQVDAEISYGHHDAVRWSSGGGWLFAAIEVDERDAGGMEGAARQAYAALRQFMSTRSERCVLRIWNYIANINDGEDDAERYKQFCDGRAAGLDDFFAEGFPAATAIGHHHDKHLLQVYLLAGIDTGTAVENPRQTSAWRYPRQYGRTSPGFARAMLMPAQDALAISGTAAVVGHASTHEGDVEAQLNETLTNLEALLASADMPAGFDTHSPLKAYVRHATDATRVWEILQRRLPGVPVLLMHGDVCRRELLVEIDGWRFS</sequence>
<dbReference type="InterPro" id="IPR035959">
    <property type="entry name" value="RutC-like_sf"/>
</dbReference>
<evidence type="ECO:0000259" key="1">
    <source>
        <dbReference type="Pfam" id="PF21168"/>
    </source>
</evidence>
<organism evidence="2 3">
    <name type="scientific">Dyella dinghuensis</name>
    <dbReference type="NCBI Taxonomy" id="1920169"/>
    <lineage>
        <taxon>Bacteria</taxon>
        <taxon>Pseudomonadati</taxon>
        <taxon>Pseudomonadota</taxon>
        <taxon>Gammaproteobacteria</taxon>
        <taxon>Lysobacterales</taxon>
        <taxon>Rhodanobacteraceae</taxon>
        <taxon>Dyella</taxon>
    </lineage>
</organism>
<dbReference type="Proteomes" id="UP000267077">
    <property type="component" value="Unassembled WGS sequence"/>
</dbReference>
<evidence type="ECO:0000313" key="2">
    <source>
        <dbReference type="EMBL" id="RUL63058.1"/>
    </source>
</evidence>
<dbReference type="OrthoDB" id="1114505at2"/>
<dbReference type="EMBL" id="RYZR01000006">
    <property type="protein sequence ID" value="RUL63058.1"/>
    <property type="molecule type" value="Genomic_DNA"/>
</dbReference>
<reference evidence="2 3" key="1">
    <citation type="submission" date="2018-12" db="EMBL/GenBank/DDBJ databases">
        <title>Dyella dinghuensis sp. nov. DHOA06 and Dyella choica sp. nov. 4M-K27, isolated from forest soil.</title>
        <authorList>
            <person name="Qiu L.-H."/>
            <person name="Gao Z.-H."/>
        </authorList>
    </citation>
    <scope>NUCLEOTIDE SEQUENCE [LARGE SCALE GENOMIC DNA]</scope>
    <source>
        <strain evidence="2 3">DHOA06</strain>
    </source>
</reference>
<dbReference type="Pfam" id="PF21168">
    <property type="entry name" value="FkbO_Hyg5-like_N"/>
    <property type="match status" value="1"/>
</dbReference>